<evidence type="ECO:0008006" key="3">
    <source>
        <dbReference type="Google" id="ProtNLM"/>
    </source>
</evidence>
<gene>
    <name evidence="1" type="ORF">NBG4_260010</name>
</gene>
<keyword evidence="2" id="KW-1185">Reference proteome</keyword>
<dbReference type="EMBL" id="OUUY01000071">
    <property type="protein sequence ID" value="SPQ00515.1"/>
    <property type="molecule type" value="Genomic_DNA"/>
</dbReference>
<accession>A0A2U3QGP4</accession>
<organism evidence="1 2">
    <name type="scientific">Candidatus Sulfobium mesophilum</name>
    <dbReference type="NCBI Taxonomy" id="2016548"/>
    <lineage>
        <taxon>Bacteria</taxon>
        <taxon>Pseudomonadati</taxon>
        <taxon>Nitrospirota</taxon>
        <taxon>Nitrospiria</taxon>
        <taxon>Nitrospirales</taxon>
        <taxon>Nitrospiraceae</taxon>
        <taxon>Candidatus Sulfobium</taxon>
    </lineage>
</organism>
<reference evidence="2" key="1">
    <citation type="submission" date="2018-03" db="EMBL/GenBank/DDBJ databases">
        <authorList>
            <person name="Zecchin S."/>
        </authorList>
    </citation>
    <scope>NUCLEOTIDE SEQUENCE [LARGE SCALE GENOMIC DNA]</scope>
</reference>
<sequence length="192" mass="20568">MRGTAWYLLLGFFILFALTACSKQPVQEINAAKSAVDSAMAEGAEKYSPAEAKRVNEALAEATNEVKKEDAKFFKNYNEAKQMLSAVKTDADNLRSGLAAKKEEAKKKALAAEESARAAVNGAKESLTNAMKSTKAGLDIEVLSNNVKGLDDSLAEIRKLISSEDFTTAIDKANALKERAEGMSEEAGKGRG</sequence>
<evidence type="ECO:0000313" key="1">
    <source>
        <dbReference type="EMBL" id="SPQ00515.1"/>
    </source>
</evidence>
<name>A0A2U3QGP4_9BACT</name>
<evidence type="ECO:0000313" key="2">
    <source>
        <dbReference type="Proteomes" id="UP000245125"/>
    </source>
</evidence>
<dbReference type="PROSITE" id="PS51257">
    <property type="entry name" value="PROKAR_LIPOPROTEIN"/>
    <property type="match status" value="1"/>
</dbReference>
<dbReference type="Proteomes" id="UP000245125">
    <property type="component" value="Unassembled WGS sequence"/>
</dbReference>
<dbReference type="AlphaFoldDB" id="A0A2U3QGP4"/>
<protein>
    <recommendedName>
        <fullName evidence="3">DUF4398 domain-containing protein</fullName>
    </recommendedName>
</protein>
<dbReference type="OrthoDB" id="1120376at2"/>
<proteinExistence type="predicted"/>